<accession>A0ABD0J4S9</accession>
<dbReference type="Proteomes" id="UP001519460">
    <property type="component" value="Unassembled WGS sequence"/>
</dbReference>
<dbReference type="CDD" id="cd00096">
    <property type="entry name" value="Ig"/>
    <property type="match status" value="11"/>
</dbReference>
<feature type="domain" description="Ig-like" evidence="5">
    <location>
        <begin position="1995"/>
        <end position="2081"/>
    </location>
</feature>
<feature type="domain" description="Ig-like" evidence="5">
    <location>
        <begin position="1850"/>
        <end position="1943"/>
    </location>
</feature>
<feature type="domain" description="Ig-like" evidence="5">
    <location>
        <begin position="1175"/>
        <end position="1267"/>
    </location>
</feature>
<feature type="domain" description="Ig-like" evidence="5">
    <location>
        <begin position="1272"/>
        <end position="1366"/>
    </location>
</feature>
<dbReference type="InterPro" id="IPR013098">
    <property type="entry name" value="Ig_I-set"/>
</dbReference>
<feature type="domain" description="Ig-like" evidence="5">
    <location>
        <begin position="1369"/>
        <end position="1461"/>
    </location>
</feature>
<gene>
    <name evidence="6" type="ORF">BaRGS_00038931</name>
</gene>
<evidence type="ECO:0000256" key="4">
    <source>
        <dbReference type="SAM" id="SignalP"/>
    </source>
</evidence>
<feature type="chain" id="PRO_5044770209" description="Ig-like domain-containing protein" evidence="4">
    <location>
        <begin position="27"/>
        <end position="2186"/>
    </location>
</feature>
<comment type="caution">
    <text evidence="6">The sequence shown here is derived from an EMBL/GenBank/DDBJ whole genome shotgun (WGS) entry which is preliminary data.</text>
</comment>
<organism evidence="6 7">
    <name type="scientific">Batillaria attramentaria</name>
    <dbReference type="NCBI Taxonomy" id="370345"/>
    <lineage>
        <taxon>Eukaryota</taxon>
        <taxon>Metazoa</taxon>
        <taxon>Spiralia</taxon>
        <taxon>Lophotrochozoa</taxon>
        <taxon>Mollusca</taxon>
        <taxon>Gastropoda</taxon>
        <taxon>Caenogastropoda</taxon>
        <taxon>Sorbeoconcha</taxon>
        <taxon>Cerithioidea</taxon>
        <taxon>Batillariidae</taxon>
        <taxon>Batillaria</taxon>
    </lineage>
</organism>
<sequence>MDTIRRCSSRWFLVSVLVLVCKCVSGEFYKAEAIEEVKYDLGEVPTISGSGVFVVGTEKTLLCYVTSAEVGPGGSFPLTWTREKTGNTPLTPFSEQTTDVPNSNVKSYVSYYKFTVEKGNNKELFTCTARLGSTEEAATWKVFVYKPPDTPVIRGPTEIVSDVATTWQCDVDGASSAPNVYWLFGNGTRLQTGVTTIPLNYQDPDSAAYLRDETRLEILSTDPPVLRGATNYTVTVGETITVHCDMVAEPEILTVTWYKDGAAVDTSTGHYSGGSVDIPSLTIDKVRKTDVGEYICGATNRVGAGNSSASYMKVRYQPTITYTNTTFTGIRGNDLTVPCDIDAYPAYTAVFWWRISETDRSETTIGSSTDPTKYSGGTQATPSLTITNLTSADEGLYRCAADNPVGRGIGTDVTVQVYFAPQVLLGRTKYEVDLGGDLTIPCAFEAAPLPDTVAWFKNSLPIALPSGDGRLSGGSVTAPALIISDLHISDSGFYKCHVTSSVGTGSGPVIRVDTDLYTTKVGNNVTLVCSANAYPQFSSVTWYKDNVSLGVQSSLGHYYMNNNDNSSLTVSGVVPDDMGAYVCEVTNAAGTSQSDVITLNVLYAPMVNVGQTSYTRKEGDTLQIPCSYDANPVAFVVTWTKDSETIDVISSGGKYSGSTVASPSLTISQLVRDDAGVYACSVNNSVGRGYSSDVTLIVQYAPNVEIPVTSFNRTKGDFVILKCTASALPPVSNITWYKGSVQLTVTDSGVKYSGGTVDTPDLTINTLTGEDTDDYFCEATNSIGSTMGDAVILNVFYEPNVSVPATSYTRKEGETLRIQCSFDANPAPFNVTWTKDAQTVDVINSGGKYSGSTEASPSLTITELTSDDAGTYVCSVENRLGSGHSNGVTVVVNYAPVISTPVTSYNRTTGESVTLECHASAVPAVSSVSWYMNKSQLTVTGGSRGKYSGGTVDTPDLTVDSLTGNDTADYFCRVTNSIVVPDVTVDATSYTENEGNALQIPCSYDANPSATNVTWTKDSQVVDVISSGGKYSGSTTASPTLTINQLTSDDAGIYVCRVENSLGAGHSDDVTVVVNYAPKIETPVTSYNQTKGDSVTLECHATAVPPVSGVTWFKDNDQLTVTSSGGKYSGGTVVTPDLTISSLRGEDTGDYYCRLTNMIGSTNGGVIRLNVLYAPIVSVQNSSYTKTEEETFQIPCSYDASPSAYNVTWTMDSQTVDVTNSGGKYSGSTVASPSLTINQLSSGDAGVYVCHVENVIGSGQSGDVTLVVNYAPVIETPMTSFNQTRGDSVTLECHATAVPPVFNATWYINNQPVNVTNFGTKYRMGTVDTFDLTITSLVGEDNADYFCKATNLIGSTDGPVIRVNVFYTPIVTVGAATYTTTEGDTFQIPCSFDAYPAPFNVTWTKDAETIDVIGSGGKYAGSTLASPNLTISQLTREDAGVYVCLVRNTVGLGYSADTTLVVYYAPKIDTPVTSYNESKGGSVTLQCHASALPQVSSITWYKDGNPLALTGSGRKYSGGTLVTPDLTVSSLGGEDTADYFCQANNSIGSTDGPSIRVEVLYAPEITSTQSALDGLEFTNLTVPCVVDANPSVTQVTWTKDGATLDVSTASYSGGTLGTPSLTILSLDPVDAGSYVCSVTNNLGSDSTGTISVTVKYLPKIDSGTEDELTASQGQSISIPCTISAVPSPTSVAWLQNDVVLDTSDSTRYRVGTVPAAALTFVHLQSSDNCVYRCRVINDVGTAYGKNVTLHVNFKPEIAVEPNLEGNETSTFVIPCNVSALPAITSVTWYKEGQLLDHSDTGHYSGGDATTPSLTILGLRADDAGDYYCEAANPMGTTHSGTTTLEVNYKPVIQMPQTAGGDRGSTVTLSVSITANPPITSVWWRKRGNAPNSFQDIDITDNTKYAFGVLGNPGLQIKNLARTDEGVYEVEATNELGTSSANITVVMSYKPSSVNITGTQDVYKEGEAIQLTCSSEGFPVPDYRWYLYKDNELYNPSSVQTEGQQFTDTASSQYDSVKFTINCDTDSNPEPTSYEWTHNGQVVGTTQRIQITVDNTTDLGSYECRATNSEGTSDPPIVVYISKGTTPNQKIKRDKRVGPAPIVASHPPKAMRGSLPHGGTPRPLYLPPLEGAPLEKDPLEEDKPKEKKKKRKRKKHGDGEGRSSKEATPQHELQGSPRKYLYDDANA</sequence>
<proteinExistence type="predicted"/>
<name>A0ABD0J4S9_9CAEN</name>
<dbReference type="InterPro" id="IPR003598">
    <property type="entry name" value="Ig_sub2"/>
</dbReference>
<feature type="domain" description="Ig-like" evidence="5">
    <location>
        <begin position="799"/>
        <end position="891"/>
    </location>
</feature>
<feature type="domain" description="Ig-like" evidence="5">
    <location>
        <begin position="702"/>
        <end position="793"/>
    </location>
</feature>
<reference evidence="6 7" key="1">
    <citation type="journal article" date="2023" name="Sci. Data">
        <title>Genome assembly of the Korean intertidal mud-creeper Batillaria attramentaria.</title>
        <authorList>
            <person name="Patra A.K."/>
            <person name="Ho P.T."/>
            <person name="Jun S."/>
            <person name="Lee S.J."/>
            <person name="Kim Y."/>
            <person name="Won Y.J."/>
        </authorList>
    </citation>
    <scope>NUCLEOTIDE SEQUENCE [LARGE SCALE GENOMIC DNA]</scope>
    <source>
        <strain evidence="6">Wonlab-2016</strain>
    </source>
</reference>
<feature type="domain" description="Ig-like" evidence="5">
    <location>
        <begin position="1950"/>
        <end position="1985"/>
    </location>
</feature>
<dbReference type="Pfam" id="PF13895">
    <property type="entry name" value="Ig_2"/>
    <property type="match status" value="1"/>
</dbReference>
<feature type="domain" description="Ig-like" evidence="5">
    <location>
        <begin position="1466"/>
        <end position="1560"/>
    </location>
</feature>
<evidence type="ECO:0000256" key="1">
    <source>
        <dbReference type="ARBA" id="ARBA00022729"/>
    </source>
</evidence>
<dbReference type="InterPro" id="IPR050958">
    <property type="entry name" value="Cell_Adh-Cytoskel_Orgn"/>
</dbReference>
<feature type="region of interest" description="Disordered" evidence="3">
    <location>
        <begin position="2063"/>
        <end position="2186"/>
    </location>
</feature>
<dbReference type="Gene3D" id="2.60.40.10">
    <property type="entry name" value="Immunoglobulins"/>
    <property type="match status" value="21"/>
</dbReference>
<keyword evidence="7" id="KW-1185">Reference proteome</keyword>
<dbReference type="Pfam" id="PF13927">
    <property type="entry name" value="Ig_3"/>
    <property type="match status" value="14"/>
</dbReference>
<dbReference type="InterPro" id="IPR007110">
    <property type="entry name" value="Ig-like_dom"/>
</dbReference>
<dbReference type="PANTHER" id="PTHR45080">
    <property type="entry name" value="CONTACTIN 5"/>
    <property type="match status" value="1"/>
</dbReference>
<evidence type="ECO:0000259" key="5">
    <source>
        <dbReference type="PROSITE" id="PS50835"/>
    </source>
</evidence>
<dbReference type="EMBL" id="JACVVK020000653">
    <property type="protein sequence ID" value="KAK7459748.1"/>
    <property type="molecule type" value="Genomic_DNA"/>
</dbReference>
<dbReference type="InterPro" id="IPR003599">
    <property type="entry name" value="Ig_sub"/>
</dbReference>
<evidence type="ECO:0000256" key="2">
    <source>
        <dbReference type="ARBA" id="ARBA00023157"/>
    </source>
</evidence>
<dbReference type="SUPFAM" id="SSF48726">
    <property type="entry name" value="Immunoglobulin"/>
    <property type="match status" value="19"/>
</dbReference>
<feature type="domain" description="Ig-like" evidence="5">
    <location>
        <begin position="45"/>
        <end position="139"/>
    </location>
</feature>
<feature type="domain" description="Ig-like" evidence="5">
    <location>
        <begin position="1658"/>
        <end position="1748"/>
    </location>
</feature>
<feature type="domain" description="Ig-like" evidence="5">
    <location>
        <begin position="1755"/>
        <end position="1847"/>
    </location>
</feature>
<feature type="domain" description="Ig-like" evidence="5">
    <location>
        <begin position="508"/>
        <end position="598"/>
    </location>
</feature>
<feature type="domain" description="Ig-like" evidence="5">
    <location>
        <begin position="223"/>
        <end position="315"/>
    </location>
</feature>
<feature type="compositionally biased region" description="Basic and acidic residues" evidence="3">
    <location>
        <begin position="2132"/>
        <end position="2144"/>
    </location>
</feature>
<feature type="domain" description="Ig-like" evidence="5">
    <location>
        <begin position="1563"/>
        <end position="1651"/>
    </location>
</feature>
<feature type="domain" description="Ig-like" evidence="5">
    <location>
        <begin position="318"/>
        <end position="416"/>
    </location>
</feature>
<feature type="domain" description="Ig-like" evidence="5">
    <location>
        <begin position="421"/>
        <end position="501"/>
    </location>
</feature>
<dbReference type="PANTHER" id="PTHR45080:SF8">
    <property type="entry name" value="IG-LIKE DOMAIN-CONTAINING PROTEIN"/>
    <property type="match status" value="1"/>
</dbReference>
<keyword evidence="1 4" id="KW-0732">Signal</keyword>
<keyword evidence="2" id="KW-1015">Disulfide bond</keyword>
<feature type="compositionally biased region" description="Basic and acidic residues" evidence="3">
    <location>
        <begin position="2156"/>
        <end position="2168"/>
    </location>
</feature>
<feature type="domain" description="Ig-like" evidence="5">
    <location>
        <begin position="981"/>
        <end position="1073"/>
    </location>
</feature>
<dbReference type="InterPro" id="IPR036179">
    <property type="entry name" value="Ig-like_dom_sf"/>
</dbReference>
<dbReference type="InterPro" id="IPR013106">
    <property type="entry name" value="Ig_V-set"/>
</dbReference>
<feature type="domain" description="Ig-like" evidence="5">
    <location>
        <begin position="605"/>
        <end position="695"/>
    </location>
</feature>
<evidence type="ECO:0000313" key="6">
    <source>
        <dbReference type="EMBL" id="KAK7459748.1"/>
    </source>
</evidence>
<dbReference type="SMART" id="SM00406">
    <property type="entry name" value="IGv"/>
    <property type="match status" value="13"/>
</dbReference>
<dbReference type="Pfam" id="PF07679">
    <property type="entry name" value="I-set"/>
    <property type="match status" value="4"/>
</dbReference>
<protein>
    <recommendedName>
        <fullName evidence="5">Ig-like domain-containing protein</fullName>
    </recommendedName>
</protein>
<evidence type="ECO:0000313" key="7">
    <source>
        <dbReference type="Proteomes" id="UP001519460"/>
    </source>
</evidence>
<dbReference type="PROSITE" id="PS50835">
    <property type="entry name" value="IG_LIKE"/>
    <property type="match status" value="21"/>
</dbReference>
<dbReference type="SMART" id="SM00408">
    <property type="entry name" value="IGc2"/>
    <property type="match status" value="19"/>
</dbReference>
<feature type="signal peptide" evidence="4">
    <location>
        <begin position="1"/>
        <end position="26"/>
    </location>
</feature>
<evidence type="ECO:0000256" key="3">
    <source>
        <dbReference type="SAM" id="MobiDB-lite"/>
    </source>
</evidence>
<dbReference type="CDD" id="cd00099">
    <property type="entry name" value="IgV"/>
    <property type="match status" value="1"/>
</dbReference>
<feature type="compositionally biased region" description="Basic residues" evidence="3">
    <location>
        <begin position="2145"/>
        <end position="2155"/>
    </location>
</feature>
<feature type="domain" description="Ig-like" evidence="5">
    <location>
        <begin position="1078"/>
        <end position="1172"/>
    </location>
</feature>
<dbReference type="SMART" id="SM00409">
    <property type="entry name" value="IG"/>
    <property type="match status" value="20"/>
</dbReference>
<feature type="domain" description="Ig-like" evidence="5">
    <location>
        <begin position="896"/>
        <end position="977"/>
    </location>
</feature>
<dbReference type="InterPro" id="IPR013783">
    <property type="entry name" value="Ig-like_fold"/>
</dbReference>